<name>A0A0S2I1E0_9BACT</name>
<organism evidence="1 2">
    <name type="scientific">Salinivirga cyanobacteriivorans</name>
    <dbReference type="NCBI Taxonomy" id="1307839"/>
    <lineage>
        <taxon>Bacteria</taxon>
        <taxon>Pseudomonadati</taxon>
        <taxon>Bacteroidota</taxon>
        <taxon>Bacteroidia</taxon>
        <taxon>Bacteroidales</taxon>
        <taxon>Salinivirgaceae</taxon>
        <taxon>Salinivirga</taxon>
    </lineage>
</organism>
<gene>
    <name evidence="1" type="ORF">L21SP5_02561</name>
</gene>
<dbReference type="Gene3D" id="3.40.30.10">
    <property type="entry name" value="Glutaredoxin"/>
    <property type="match status" value="1"/>
</dbReference>
<accession>A0A0S2I1E0</accession>
<dbReference type="RefSeq" id="WP_057953578.1">
    <property type="nucleotide sequence ID" value="NZ_CP013118.1"/>
</dbReference>
<keyword evidence="2" id="KW-1185">Reference proteome</keyword>
<dbReference type="AlphaFoldDB" id="A0A0S2I1E0"/>
<proteinExistence type="predicted"/>
<dbReference type="OrthoDB" id="9807975at2"/>
<dbReference type="Proteomes" id="UP000064893">
    <property type="component" value="Chromosome"/>
</dbReference>
<dbReference type="PROSITE" id="PS51257">
    <property type="entry name" value="PROKAR_LIPOPROTEIN"/>
    <property type="match status" value="1"/>
</dbReference>
<sequence>MRFKTTISICLGSSCYRRGNQEVLELIKEYLNENQLADQVEFKGHLCTGKCAEGPNLQINGKEFHHVDRNAVIEILDKHFQLV</sequence>
<dbReference type="STRING" id="1307839.L21SP5_02561"/>
<dbReference type="KEGG" id="blq:L21SP5_02561"/>
<dbReference type="CDD" id="cd02980">
    <property type="entry name" value="TRX_Fd_family"/>
    <property type="match status" value="1"/>
</dbReference>
<dbReference type="SUPFAM" id="SSF52833">
    <property type="entry name" value="Thioredoxin-like"/>
    <property type="match status" value="1"/>
</dbReference>
<evidence type="ECO:0000313" key="2">
    <source>
        <dbReference type="Proteomes" id="UP000064893"/>
    </source>
</evidence>
<protein>
    <submittedName>
        <fullName evidence="1">NADH dehydrogenase subunit E</fullName>
    </submittedName>
</protein>
<dbReference type="EMBL" id="CP013118">
    <property type="protein sequence ID" value="ALO16184.1"/>
    <property type="molecule type" value="Genomic_DNA"/>
</dbReference>
<reference evidence="1 2" key="1">
    <citation type="submission" date="2015-11" db="EMBL/GenBank/DDBJ databases">
        <title>Description and complete genome sequence of a novel strain predominating in hypersaline microbial mats and representing a new family of the Bacteriodetes phylum.</title>
        <authorList>
            <person name="Spring S."/>
            <person name="Bunk B."/>
            <person name="Sproer C."/>
            <person name="Klenk H.-P."/>
        </authorList>
    </citation>
    <scope>NUCLEOTIDE SEQUENCE [LARGE SCALE GENOMIC DNA]</scope>
    <source>
        <strain evidence="1 2">L21-Spi-D4</strain>
    </source>
</reference>
<evidence type="ECO:0000313" key="1">
    <source>
        <dbReference type="EMBL" id="ALO16184.1"/>
    </source>
</evidence>
<dbReference type="InterPro" id="IPR036249">
    <property type="entry name" value="Thioredoxin-like_sf"/>
</dbReference>
<dbReference type="Pfam" id="PF01257">
    <property type="entry name" value="2Fe-2S_thioredx"/>
    <property type="match status" value="1"/>
</dbReference>